<dbReference type="PROSITE" id="PS51257">
    <property type="entry name" value="PROKAR_LIPOPROTEIN"/>
    <property type="match status" value="1"/>
</dbReference>
<feature type="compositionally biased region" description="Basic and acidic residues" evidence="4">
    <location>
        <begin position="129"/>
        <end position="140"/>
    </location>
</feature>
<proteinExistence type="inferred from homology"/>
<dbReference type="PANTHER" id="PTHR42953">
    <property type="entry name" value="HIGH-AFFINITY ZINC UPTAKE SYSTEM PROTEIN ZNUA-RELATED"/>
    <property type="match status" value="1"/>
</dbReference>
<dbReference type="Pfam" id="PF01297">
    <property type="entry name" value="ZnuA"/>
    <property type="match status" value="1"/>
</dbReference>
<evidence type="ECO:0000256" key="5">
    <source>
        <dbReference type="SAM" id="SignalP"/>
    </source>
</evidence>
<reference evidence="7" key="1">
    <citation type="submission" date="2016-07" db="EMBL/GenBank/DDBJ databases">
        <authorList>
            <person name="Florea S."/>
            <person name="Webb J.S."/>
            <person name="Jaromczyk J."/>
            <person name="Schardl C.L."/>
        </authorList>
    </citation>
    <scope>NUCLEOTIDE SEQUENCE [LARGE SCALE GENOMIC DNA]</scope>
    <source>
        <strain evidence="7">IPBSL-7</strain>
    </source>
</reference>
<feature type="signal peptide" evidence="5">
    <location>
        <begin position="1"/>
        <end position="21"/>
    </location>
</feature>
<dbReference type="InterPro" id="IPR006127">
    <property type="entry name" value="ZnuA-like"/>
</dbReference>
<dbReference type="EMBL" id="MBQD01000023">
    <property type="protein sequence ID" value="OCL33013.1"/>
    <property type="molecule type" value="Genomic_DNA"/>
</dbReference>
<evidence type="ECO:0000256" key="2">
    <source>
        <dbReference type="ARBA" id="ARBA00022448"/>
    </source>
</evidence>
<gene>
    <name evidence="6" type="ORF">BCR15_06945</name>
</gene>
<feature type="compositionally biased region" description="Acidic residues" evidence="4">
    <location>
        <begin position="141"/>
        <end position="152"/>
    </location>
</feature>
<keyword evidence="2" id="KW-0813">Transport</keyword>
<dbReference type="InterPro" id="IPR050492">
    <property type="entry name" value="Bact_metal-bind_prot9"/>
</dbReference>
<dbReference type="Gene3D" id="3.40.50.1980">
    <property type="entry name" value="Nitrogenase molybdenum iron protein domain"/>
    <property type="match status" value="2"/>
</dbReference>
<evidence type="ECO:0000256" key="4">
    <source>
        <dbReference type="SAM" id="MobiDB-lite"/>
    </source>
</evidence>
<keyword evidence="7" id="KW-1185">Reference proteome</keyword>
<evidence type="ECO:0000313" key="6">
    <source>
        <dbReference type="EMBL" id="OCL33013.1"/>
    </source>
</evidence>
<evidence type="ECO:0000256" key="1">
    <source>
        <dbReference type="ARBA" id="ARBA00011028"/>
    </source>
</evidence>
<feature type="region of interest" description="Disordered" evidence="4">
    <location>
        <begin position="129"/>
        <end position="161"/>
    </location>
</feature>
<dbReference type="AlphaFoldDB" id="A0A1C0AKI0"/>
<name>A0A1C0AKI0_9ACTN</name>
<dbReference type="SUPFAM" id="SSF53807">
    <property type="entry name" value="Helical backbone' metal receptor"/>
    <property type="match status" value="1"/>
</dbReference>
<keyword evidence="3 5" id="KW-0732">Signal</keyword>
<dbReference type="PANTHER" id="PTHR42953:SF3">
    <property type="entry name" value="HIGH-AFFINITY ZINC UPTAKE SYSTEM PROTEIN ZNUA"/>
    <property type="match status" value="1"/>
</dbReference>
<evidence type="ECO:0000256" key="3">
    <source>
        <dbReference type="ARBA" id="ARBA00022729"/>
    </source>
</evidence>
<comment type="similarity">
    <text evidence="1">Belongs to the bacterial solute-binding protein 9 family.</text>
</comment>
<accession>A0A1C0AKI0</accession>
<comment type="caution">
    <text evidence="6">The sequence shown here is derived from an EMBL/GenBank/DDBJ whole genome shotgun (WGS) entry which is preliminary data.</text>
</comment>
<dbReference type="GO" id="GO:0046872">
    <property type="term" value="F:metal ion binding"/>
    <property type="evidence" value="ECO:0007669"/>
    <property type="project" value="InterPro"/>
</dbReference>
<dbReference type="Proteomes" id="UP000093501">
    <property type="component" value="Unassembled WGS sequence"/>
</dbReference>
<dbReference type="GO" id="GO:0030001">
    <property type="term" value="P:metal ion transport"/>
    <property type="evidence" value="ECO:0007669"/>
    <property type="project" value="InterPro"/>
</dbReference>
<organism evidence="6 7">
    <name type="scientific">Tessaracoccus lapidicaptus</name>
    <dbReference type="NCBI Taxonomy" id="1427523"/>
    <lineage>
        <taxon>Bacteria</taxon>
        <taxon>Bacillati</taxon>
        <taxon>Actinomycetota</taxon>
        <taxon>Actinomycetes</taxon>
        <taxon>Propionibacteriales</taxon>
        <taxon>Propionibacteriaceae</taxon>
        <taxon>Tessaracoccus</taxon>
    </lineage>
</organism>
<feature type="chain" id="PRO_5039104378" evidence="5">
    <location>
        <begin position="22"/>
        <end position="327"/>
    </location>
</feature>
<protein>
    <submittedName>
        <fullName evidence="6">ABC transporter substrate-binding protein</fullName>
    </submittedName>
</protein>
<sequence>MVLMSRLLRLLPAGLTALALAACGAPASEEDGAAPRVVAAFYPLEWAAGQVLGGHGSLSGLTTPGTEAHDLELTAQQIASLSDADLVLHLAEFQPAVDDAIAQSGPASVMDVSEVVGLIPAAAAHVDDHADEAGDGGEHADETDEHADEADDHGDLDPHFWQDPARMATLVEELGARLAELDPDNAADYTANAAATAEELQALDEEFTTGLATCERREFVTTHAAFGYLADRYDLTEIGISGVNPDAEPSPARIAEIHEEAARHGITTIFFETLTSDAVATSIAGDLGLETAVLDPLEGVTDNSPGTDYPSIMRANLTALRSANDCA</sequence>
<evidence type="ECO:0000313" key="7">
    <source>
        <dbReference type="Proteomes" id="UP000093501"/>
    </source>
</evidence>